<evidence type="ECO:0000313" key="1">
    <source>
        <dbReference type="EMBL" id="TBU54138.1"/>
    </source>
</evidence>
<accession>A0A4V2K6Z9</accession>
<keyword evidence="2" id="KW-1185">Reference proteome</keyword>
<protein>
    <submittedName>
        <fullName evidence="1">Uncharacterized protein</fullName>
    </submittedName>
</protein>
<organism evidence="1 2">
    <name type="scientific">Dichomitus squalens</name>
    <dbReference type="NCBI Taxonomy" id="114155"/>
    <lineage>
        <taxon>Eukaryota</taxon>
        <taxon>Fungi</taxon>
        <taxon>Dikarya</taxon>
        <taxon>Basidiomycota</taxon>
        <taxon>Agaricomycotina</taxon>
        <taxon>Agaricomycetes</taxon>
        <taxon>Polyporales</taxon>
        <taxon>Polyporaceae</taxon>
        <taxon>Dichomitus</taxon>
    </lineage>
</organism>
<sequence>MESKFDHLEAVPFSEGYGEITYFFRDKRTKKVAPVYTLWDIYCLKTHEMQDYDRQVRVQHRGRPQLVIREGHCVVQDNTPPQPIQTKGQLASWIGHEYFEYYNEKGTTPREVRNIMENTILVAVHRCQAYYGNGWRAELIPREDDPIAALDSSERSILPDLSGLSLEDD</sequence>
<evidence type="ECO:0000313" key="2">
    <source>
        <dbReference type="Proteomes" id="UP000292082"/>
    </source>
</evidence>
<dbReference type="AlphaFoldDB" id="A0A4V2K6Z9"/>
<dbReference type="EMBL" id="ML145196">
    <property type="protein sequence ID" value="TBU54138.1"/>
    <property type="molecule type" value="Genomic_DNA"/>
</dbReference>
<dbReference type="Proteomes" id="UP000292082">
    <property type="component" value="Unassembled WGS sequence"/>
</dbReference>
<gene>
    <name evidence="1" type="ORF">BD310DRAFT_980583</name>
</gene>
<reference evidence="1 2" key="1">
    <citation type="submission" date="2019-01" db="EMBL/GenBank/DDBJ databases">
        <title>Draft genome sequences of three monokaryotic isolates of the white-rot basidiomycete fungus Dichomitus squalens.</title>
        <authorList>
            <consortium name="DOE Joint Genome Institute"/>
            <person name="Lopez S.C."/>
            <person name="Andreopoulos B."/>
            <person name="Pangilinan J."/>
            <person name="Lipzen A."/>
            <person name="Riley R."/>
            <person name="Ahrendt S."/>
            <person name="Ng V."/>
            <person name="Barry K."/>
            <person name="Daum C."/>
            <person name="Grigoriev I.V."/>
            <person name="Hilden K.S."/>
            <person name="Makela M.R."/>
            <person name="de Vries R.P."/>
        </authorList>
    </citation>
    <scope>NUCLEOTIDE SEQUENCE [LARGE SCALE GENOMIC DNA]</scope>
    <source>
        <strain evidence="1 2">CBS 464.89</strain>
    </source>
</reference>
<proteinExistence type="predicted"/>
<name>A0A4V2K6Z9_9APHY</name>